<feature type="domain" description="DinB-like" evidence="1">
    <location>
        <begin position="29"/>
        <end position="165"/>
    </location>
</feature>
<evidence type="ECO:0000259" key="1">
    <source>
        <dbReference type="Pfam" id="PF12867"/>
    </source>
</evidence>
<dbReference type="Gene3D" id="1.20.120.450">
    <property type="entry name" value="dinb family like domain"/>
    <property type="match status" value="1"/>
</dbReference>
<dbReference type="GO" id="GO:0016787">
    <property type="term" value="F:hydrolase activity"/>
    <property type="evidence" value="ECO:0007669"/>
    <property type="project" value="UniProtKB-KW"/>
</dbReference>
<dbReference type="RefSeq" id="WP_087567777.1">
    <property type="nucleotide sequence ID" value="NZ_BDQX01000041.1"/>
</dbReference>
<keyword evidence="2" id="KW-0378">Hydrolase</keyword>
<dbReference type="EMBL" id="BDQX01000041">
    <property type="protein sequence ID" value="GBG06304.1"/>
    <property type="molecule type" value="Genomic_DNA"/>
</dbReference>
<accession>A0A2R5ESD4</accession>
<evidence type="ECO:0000313" key="3">
    <source>
        <dbReference type="Proteomes" id="UP000245202"/>
    </source>
</evidence>
<evidence type="ECO:0000313" key="2">
    <source>
        <dbReference type="EMBL" id="GBG06304.1"/>
    </source>
</evidence>
<comment type="caution">
    <text evidence="2">The sequence shown here is derived from an EMBL/GenBank/DDBJ whole genome shotgun (WGS) entry which is preliminary data.</text>
</comment>
<protein>
    <submittedName>
        <fullName evidence="2">Metal-dependent hydrolase</fullName>
    </submittedName>
</protein>
<dbReference type="Proteomes" id="UP000245202">
    <property type="component" value="Unassembled WGS sequence"/>
</dbReference>
<organism evidence="2 3">
    <name type="scientific">Paenibacillus agaridevorans</name>
    <dbReference type="NCBI Taxonomy" id="171404"/>
    <lineage>
        <taxon>Bacteria</taxon>
        <taxon>Bacillati</taxon>
        <taxon>Bacillota</taxon>
        <taxon>Bacilli</taxon>
        <taxon>Bacillales</taxon>
        <taxon>Paenibacillaceae</taxon>
        <taxon>Paenibacillus</taxon>
    </lineage>
</organism>
<proteinExistence type="predicted"/>
<dbReference type="SUPFAM" id="SSF109854">
    <property type="entry name" value="DinB/YfiT-like putative metalloenzymes"/>
    <property type="match status" value="1"/>
</dbReference>
<dbReference type="NCBIfam" id="NF009807">
    <property type="entry name" value="PRK13291.1"/>
    <property type="match status" value="1"/>
</dbReference>
<dbReference type="Pfam" id="PF12867">
    <property type="entry name" value="DinB_2"/>
    <property type="match status" value="1"/>
</dbReference>
<sequence length="174" mass="20362">MEQLRYPIGRYLFEGMNNAQRDKWIAEVEALPGQLRAALDGLDDGQLDTPYRTGGWTVRQVTHHLADAGMNCFTRFKLALTENNPTIKPFEEAPWSQLPDVLKAPPEVSLTIIDGLYARWSLLLRSMEREHFEKEFYHPERGMQMKLSYFLGFVAWHGRHHLAHITNLRERLEW</sequence>
<dbReference type="InterPro" id="IPR024775">
    <property type="entry name" value="DinB-like"/>
</dbReference>
<gene>
    <name evidence="2" type="ORF">PAT3040_00826</name>
</gene>
<keyword evidence="3" id="KW-1185">Reference proteome</keyword>
<dbReference type="AlphaFoldDB" id="A0A2R5ESD4"/>
<name>A0A2R5ESD4_9BACL</name>
<dbReference type="InterPro" id="IPR034660">
    <property type="entry name" value="DinB/YfiT-like"/>
</dbReference>
<reference evidence="2 3" key="1">
    <citation type="submission" date="2017-08" db="EMBL/GenBank/DDBJ databases">
        <title>Substantial Increase in Enzyme Production by Combined Drug-Resistance Mutations in Paenibacillus agaridevorans.</title>
        <authorList>
            <person name="Tanaka Y."/>
            <person name="Funane K."/>
            <person name="Hosaka T."/>
            <person name="Shiwa Y."/>
            <person name="Fujita N."/>
            <person name="Miyazaki T."/>
            <person name="Yoshikawa H."/>
            <person name="Murakami K."/>
            <person name="Kasahara K."/>
            <person name="Inaoka T."/>
            <person name="Hiraga Y."/>
            <person name="Ochi K."/>
        </authorList>
    </citation>
    <scope>NUCLEOTIDE SEQUENCE [LARGE SCALE GENOMIC DNA]</scope>
    <source>
        <strain evidence="2 3">T-3040</strain>
    </source>
</reference>